<name>A0A9W9F9E4_9EURO</name>
<feature type="compositionally biased region" description="Basic and acidic residues" evidence="1">
    <location>
        <begin position="281"/>
        <end position="298"/>
    </location>
</feature>
<dbReference type="OrthoDB" id="4430287at2759"/>
<comment type="caution">
    <text evidence="2">The sequence shown here is derived from an EMBL/GenBank/DDBJ whole genome shotgun (WGS) entry which is preliminary data.</text>
</comment>
<evidence type="ECO:0000313" key="3">
    <source>
        <dbReference type="Proteomes" id="UP001141434"/>
    </source>
</evidence>
<dbReference type="RefSeq" id="XP_056511501.1">
    <property type="nucleotide sequence ID" value="XM_056655888.1"/>
</dbReference>
<sequence>MEYGNLYPHVSAALKEVKTMTTQGANLLVDFEDGETNWWDTERVKRTMIAFQGDTWKRPRDTPEWQRPRDQAIKKQPNFQKYMENVMAFERGLNGKGRPYDILCGDGHLKRYWYNYRYRDWQREKPSHGAGDFAYFDTFLNKWWPKNEEACASKKFAGSAVADRYVQLCAERIAETNWRITIGDDRKVDWTSQRLHGLDRNKLVLRWWAQWLVYTLKHELIHVLMEFDDVEVCGETAENWVGATSLADTDPHLCPVNVDSLGLPLLTLYLEGDEWSSGGAKNRETVRRELEREQRKRP</sequence>
<dbReference type="EMBL" id="JAPMSZ010000007">
    <property type="protein sequence ID" value="KAJ5095950.1"/>
    <property type="molecule type" value="Genomic_DNA"/>
</dbReference>
<proteinExistence type="predicted"/>
<organism evidence="2 3">
    <name type="scientific">Penicillium alfredii</name>
    <dbReference type="NCBI Taxonomy" id="1506179"/>
    <lineage>
        <taxon>Eukaryota</taxon>
        <taxon>Fungi</taxon>
        <taxon>Dikarya</taxon>
        <taxon>Ascomycota</taxon>
        <taxon>Pezizomycotina</taxon>
        <taxon>Eurotiomycetes</taxon>
        <taxon>Eurotiomycetidae</taxon>
        <taxon>Eurotiales</taxon>
        <taxon>Aspergillaceae</taxon>
        <taxon>Penicillium</taxon>
    </lineage>
</organism>
<protein>
    <submittedName>
        <fullName evidence="2">Uncharacterized protein</fullName>
    </submittedName>
</protein>
<dbReference type="GeneID" id="81395056"/>
<keyword evidence="3" id="KW-1185">Reference proteome</keyword>
<gene>
    <name evidence="2" type="ORF">NUU61_005306</name>
</gene>
<feature type="region of interest" description="Disordered" evidence="1">
    <location>
        <begin position="277"/>
        <end position="298"/>
    </location>
</feature>
<accession>A0A9W9F9E4</accession>
<dbReference type="AlphaFoldDB" id="A0A9W9F9E4"/>
<dbReference type="Proteomes" id="UP001141434">
    <property type="component" value="Unassembled WGS sequence"/>
</dbReference>
<evidence type="ECO:0000256" key="1">
    <source>
        <dbReference type="SAM" id="MobiDB-lite"/>
    </source>
</evidence>
<reference evidence="2" key="1">
    <citation type="submission" date="2022-11" db="EMBL/GenBank/DDBJ databases">
        <authorList>
            <person name="Petersen C."/>
        </authorList>
    </citation>
    <scope>NUCLEOTIDE SEQUENCE</scope>
    <source>
        <strain evidence="2">IBT 34128</strain>
    </source>
</reference>
<evidence type="ECO:0000313" key="2">
    <source>
        <dbReference type="EMBL" id="KAJ5095950.1"/>
    </source>
</evidence>
<reference evidence="2" key="2">
    <citation type="journal article" date="2023" name="IMA Fungus">
        <title>Comparative genomic study of the Penicillium genus elucidates a diverse pangenome and 15 lateral gene transfer events.</title>
        <authorList>
            <person name="Petersen C."/>
            <person name="Sorensen T."/>
            <person name="Nielsen M.R."/>
            <person name="Sondergaard T.E."/>
            <person name="Sorensen J.L."/>
            <person name="Fitzpatrick D.A."/>
            <person name="Frisvad J.C."/>
            <person name="Nielsen K.L."/>
        </authorList>
    </citation>
    <scope>NUCLEOTIDE SEQUENCE</scope>
    <source>
        <strain evidence="2">IBT 34128</strain>
    </source>
</reference>